<dbReference type="PROSITE" id="PS51740">
    <property type="entry name" value="SPOVT_ABRB"/>
    <property type="match status" value="1"/>
</dbReference>
<organism evidence="2">
    <name type="scientific">marine sediment metagenome</name>
    <dbReference type="NCBI Taxonomy" id="412755"/>
    <lineage>
        <taxon>unclassified sequences</taxon>
        <taxon>metagenomes</taxon>
        <taxon>ecological metagenomes</taxon>
    </lineage>
</organism>
<dbReference type="InterPro" id="IPR007159">
    <property type="entry name" value="SpoVT-AbrB_dom"/>
</dbReference>
<name>X1LJJ5_9ZZZZ</name>
<evidence type="ECO:0000259" key="1">
    <source>
        <dbReference type="PROSITE" id="PS51740"/>
    </source>
</evidence>
<dbReference type="SMART" id="SM00966">
    <property type="entry name" value="SpoVT_AbrB"/>
    <property type="match status" value="1"/>
</dbReference>
<dbReference type="Gene3D" id="2.10.260.10">
    <property type="match status" value="1"/>
</dbReference>
<sequence length="90" mass="10613">MLRQISKKRQITLPPEVLKDTGSKPGDYLEILSEKGKIILIPKTVEDKFLTDEEWDKLDKLVKKQRRQGKYTLYTNAEEAKKHSRKLMKQ</sequence>
<dbReference type="InterPro" id="IPR037914">
    <property type="entry name" value="SpoVT-AbrB_sf"/>
</dbReference>
<comment type="caution">
    <text evidence="2">The sequence shown here is derived from an EMBL/GenBank/DDBJ whole genome shotgun (WGS) entry which is preliminary data.</text>
</comment>
<proteinExistence type="predicted"/>
<dbReference type="EMBL" id="BARV01004690">
    <property type="protein sequence ID" value="GAI05986.1"/>
    <property type="molecule type" value="Genomic_DNA"/>
</dbReference>
<dbReference type="AlphaFoldDB" id="X1LJJ5"/>
<dbReference type="Pfam" id="PF04014">
    <property type="entry name" value="MazE_antitoxin"/>
    <property type="match status" value="1"/>
</dbReference>
<protein>
    <recommendedName>
        <fullName evidence="1">SpoVT-AbrB domain-containing protein</fullName>
    </recommendedName>
</protein>
<feature type="domain" description="SpoVT-AbrB" evidence="1">
    <location>
        <begin position="1"/>
        <end position="45"/>
    </location>
</feature>
<gene>
    <name evidence="2" type="ORF">S06H3_10215</name>
</gene>
<dbReference type="NCBIfam" id="TIGR01439">
    <property type="entry name" value="lp_hng_hel_AbrB"/>
    <property type="match status" value="1"/>
</dbReference>
<evidence type="ECO:0000313" key="2">
    <source>
        <dbReference type="EMBL" id="GAI05986.1"/>
    </source>
</evidence>
<dbReference type="GO" id="GO:0003677">
    <property type="term" value="F:DNA binding"/>
    <property type="evidence" value="ECO:0007669"/>
    <property type="project" value="InterPro"/>
</dbReference>
<reference evidence="2" key="1">
    <citation type="journal article" date="2014" name="Front. Microbiol.">
        <title>High frequency of phylogenetically diverse reductive dehalogenase-homologous genes in deep subseafloor sedimentary metagenomes.</title>
        <authorList>
            <person name="Kawai M."/>
            <person name="Futagami T."/>
            <person name="Toyoda A."/>
            <person name="Takaki Y."/>
            <person name="Nishi S."/>
            <person name="Hori S."/>
            <person name="Arai W."/>
            <person name="Tsubouchi T."/>
            <person name="Morono Y."/>
            <person name="Uchiyama I."/>
            <person name="Ito T."/>
            <person name="Fujiyama A."/>
            <person name="Inagaki F."/>
            <person name="Takami H."/>
        </authorList>
    </citation>
    <scope>NUCLEOTIDE SEQUENCE</scope>
    <source>
        <strain evidence="2">Expedition CK06-06</strain>
    </source>
</reference>
<dbReference type="SUPFAM" id="SSF89447">
    <property type="entry name" value="AbrB/MazE/MraZ-like"/>
    <property type="match status" value="1"/>
</dbReference>
<accession>X1LJJ5</accession>